<feature type="chain" id="PRO_5044012421" evidence="6">
    <location>
        <begin position="31"/>
        <end position="693"/>
    </location>
</feature>
<organism evidence="9 10">
    <name type="scientific">Ensete ventricosum</name>
    <name type="common">Abyssinian banana</name>
    <name type="synonym">Musa ensete</name>
    <dbReference type="NCBI Taxonomy" id="4639"/>
    <lineage>
        <taxon>Eukaryota</taxon>
        <taxon>Viridiplantae</taxon>
        <taxon>Streptophyta</taxon>
        <taxon>Embryophyta</taxon>
        <taxon>Tracheophyta</taxon>
        <taxon>Spermatophyta</taxon>
        <taxon>Magnoliopsida</taxon>
        <taxon>Liliopsida</taxon>
        <taxon>Zingiberales</taxon>
        <taxon>Musaceae</taxon>
        <taxon>Ensete</taxon>
    </lineage>
</organism>
<evidence type="ECO:0000256" key="4">
    <source>
        <dbReference type="ARBA" id="ARBA00023295"/>
    </source>
</evidence>
<dbReference type="EMBL" id="JAQQAF010000006">
    <property type="protein sequence ID" value="KAJ8479069.1"/>
    <property type="molecule type" value="Genomic_DNA"/>
</dbReference>
<proteinExistence type="inferred from homology"/>
<dbReference type="SUPFAM" id="SSF75005">
    <property type="entry name" value="Arabinanase/levansucrase/invertase"/>
    <property type="match status" value="1"/>
</dbReference>
<dbReference type="Gene3D" id="2.60.120.560">
    <property type="entry name" value="Exo-inulinase, domain 1"/>
    <property type="match status" value="1"/>
</dbReference>
<evidence type="ECO:0000259" key="7">
    <source>
        <dbReference type="Pfam" id="PF00251"/>
    </source>
</evidence>
<dbReference type="Pfam" id="PF08244">
    <property type="entry name" value="Glyco_hydro_32C"/>
    <property type="match status" value="1"/>
</dbReference>
<dbReference type="FunFam" id="2.60.120.560:FF:000002">
    <property type="entry name" value="Beta-fructofuranosidase, insoluble isoenzyme CWINV1"/>
    <property type="match status" value="1"/>
</dbReference>
<keyword evidence="6" id="KW-0732">Signal</keyword>
<name>A0AAV8QQD7_ENSVE</name>
<dbReference type="GO" id="GO:0005975">
    <property type="term" value="P:carbohydrate metabolic process"/>
    <property type="evidence" value="ECO:0007669"/>
    <property type="project" value="InterPro"/>
</dbReference>
<dbReference type="InterPro" id="IPR001362">
    <property type="entry name" value="Glyco_hydro_32"/>
</dbReference>
<evidence type="ECO:0000259" key="8">
    <source>
        <dbReference type="Pfam" id="PF08244"/>
    </source>
</evidence>
<feature type="domain" description="Glycosyl hydrolase family 32 C-terminal" evidence="8">
    <location>
        <begin position="489"/>
        <end position="684"/>
    </location>
</feature>
<dbReference type="InterPro" id="IPR050551">
    <property type="entry name" value="Fructan_Metab_Enzymes"/>
</dbReference>
<dbReference type="InterPro" id="IPR023296">
    <property type="entry name" value="Glyco_hydro_beta-prop_sf"/>
</dbReference>
<evidence type="ECO:0000256" key="5">
    <source>
        <dbReference type="RuleBase" id="RU362110"/>
    </source>
</evidence>
<keyword evidence="4 5" id="KW-0326">Glycosidase</keyword>
<evidence type="ECO:0000256" key="2">
    <source>
        <dbReference type="ARBA" id="ARBA00022801"/>
    </source>
</evidence>
<accession>A0AAV8QQD7</accession>
<dbReference type="InterPro" id="IPR013148">
    <property type="entry name" value="Glyco_hydro_32_N"/>
</dbReference>
<dbReference type="PANTHER" id="PTHR31953">
    <property type="entry name" value="BETA-FRUCTOFURANOSIDASE, INSOLUBLE ISOENZYME CWINV1-RELATED"/>
    <property type="match status" value="1"/>
</dbReference>
<dbReference type="CDD" id="cd18624">
    <property type="entry name" value="GH32_Fruct1-like"/>
    <property type="match status" value="1"/>
</dbReference>
<dbReference type="Proteomes" id="UP001222027">
    <property type="component" value="Unassembled WGS sequence"/>
</dbReference>
<keyword evidence="10" id="KW-1185">Reference proteome</keyword>
<evidence type="ECO:0000313" key="10">
    <source>
        <dbReference type="Proteomes" id="UP001222027"/>
    </source>
</evidence>
<feature type="signal peptide" evidence="6">
    <location>
        <begin position="1"/>
        <end position="30"/>
    </location>
</feature>
<dbReference type="InterPro" id="IPR013320">
    <property type="entry name" value="ConA-like_dom_sf"/>
</dbReference>
<evidence type="ECO:0000256" key="1">
    <source>
        <dbReference type="ARBA" id="ARBA00009902"/>
    </source>
</evidence>
<dbReference type="SMART" id="SM00640">
    <property type="entry name" value="Glyco_32"/>
    <property type="match status" value="1"/>
</dbReference>
<dbReference type="GO" id="GO:0004553">
    <property type="term" value="F:hydrolase activity, hydrolyzing O-glycosyl compounds"/>
    <property type="evidence" value="ECO:0007669"/>
    <property type="project" value="InterPro"/>
</dbReference>
<dbReference type="Gene3D" id="2.115.10.20">
    <property type="entry name" value="Glycosyl hydrolase domain, family 43"/>
    <property type="match status" value="1"/>
</dbReference>
<comment type="similarity">
    <text evidence="1 5">Belongs to the glycosyl hydrolase 32 family.</text>
</comment>
<dbReference type="Pfam" id="PF00251">
    <property type="entry name" value="Glyco_hydro_32N"/>
    <property type="match status" value="1"/>
</dbReference>
<evidence type="ECO:0000313" key="9">
    <source>
        <dbReference type="EMBL" id="KAJ8479069.1"/>
    </source>
</evidence>
<dbReference type="FunFam" id="2.115.10.20:FF:000001">
    <property type="entry name" value="Beta-fructofuranosidase, insoluble isoenzyme CWINV1"/>
    <property type="match status" value="1"/>
</dbReference>
<sequence length="693" mass="77899">MGRPSGAWRTPWSVVVLVHWLLCATEWRRGAVVEASHVVFASLQSVPASVVDNRLRTGYHFQPPRNWINGTFLSSSSSSSSSLTPGDMLCRWRMLAEVLARGATMRPWTPPERDPLPNPRCYYSEWIKQGRHLVSARFYSLAIGRICLDRMVSLTWFSSFCCRLLHGRAQMGSSSNAPDPNGPMYFNGVYHLFYQYNPNGSVWGNIVWAHSVSTDLVNWIALDPAIRPSKPFDIQGCWSGSATVLPGNRPVIFYTGIDSQKRQLQNVAYPKDLSDPYLREWVKPDYNPVIPPGDGVNASAFRDPTTAWRGPGTHWKLVVGSKWNSRGKAILYRSRDFVHWVKAKHPLHTVKGTGMWECPDFYPVAVKGRRGLDTSAYGDGAKHVLKVSLDLRRYEYYTLGKYYHYRDKYVPDNTSADDHTGLRYDYGNFYASKTFFDPKKQRRILWGWANESDTRDVDTAKGWAGIQAIPRTIWLDSSGRQLVQWPIEELESLRGKHVAVEHKKVSGGDSFQVEGINSSQADVEVAFEVSGLEKAEAFDPSWATDAEALCGQKRADVKGGVGPFGLLVLASANMEEKTAVFFRVFKAEHKHVVLMCHDPTRSSMRPNLYRPTFAGYVDVDIARTGKISLRTLIDHSVVESFGAEGKTCITSRVYPSLAIGKDAHLFVFNNGSADVEVSELKAWEIRRPLMNGA</sequence>
<dbReference type="SUPFAM" id="SSF49899">
    <property type="entry name" value="Concanavalin A-like lectins/glucanases"/>
    <property type="match status" value="1"/>
</dbReference>
<gene>
    <name evidence="9" type="ORF">OPV22_022796</name>
</gene>
<dbReference type="InterPro" id="IPR013189">
    <property type="entry name" value="Glyco_hydro_32_C"/>
</dbReference>
<protein>
    <submittedName>
        <fullName evidence="9">Uncharacterized protein</fullName>
    </submittedName>
</protein>
<comment type="caution">
    <text evidence="9">The sequence shown here is derived from an EMBL/GenBank/DDBJ whole genome shotgun (WGS) entry which is preliminary data.</text>
</comment>
<keyword evidence="3" id="KW-0325">Glycoprotein</keyword>
<reference evidence="9 10" key="1">
    <citation type="submission" date="2022-12" db="EMBL/GenBank/DDBJ databases">
        <title>Chromosome-scale assembly of the Ensete ventricosum genome.</title>
        <authorList>
            <person name="Dussert Y."/>
            <person name="Stocks J."/>
            <person name="Wendawek A."/>
            <person name="Woldeyes F."/>
            <person name="Nichols R.A."/>
            <person name="Borrell J.S."/>
        </authorList>
    </citation>
    <scope>NUCLEOTIDE SEQUENCE [LARGE SCALE GENOMIC DNA]</scope>
    <source>
        <strain evidence="10">cv. Maze</strain>
        <tissue evidence="9">Seeds</tissue>
    </source>
</reference>
<evidence type="ECO:0000256" key="6">
    <source>
        <dbReference type="SAM" id="SignalP"/>
    </source>
</evidence>
<feature type="domain" description="Glycosyl hydrolase family 32 N-terminal" evidence="7">
    <location>
        <begin position="179"/>
        <end position="486"/>
    </location>
</feature>
<evidence type="ECO:0000256" key="3">
    <source>
        <dbReference type="ARBA" id="ARBA00023180"/>
    </source>
</evidence>
<dbReference type="AlphaFoldDB" id="A0AAV8QQD7"/>
<keyword evidence="2 5" id="KW-0378">Hydrolase</keyword>